<dbReference type="Proteomes" id="UP000277204">
    <property type="component" value="Unassembled WGS sequence"/>
</dbReference>
<keyword evidence="2" id="KW-1185">Reference proteome</keyword>
<evidence type="ECO:0000313" key="1">
    <source>
        <dbReference type="EMBL" id="VDP38679.1"/>
    </source>
</evidence>
<name>A0A183MYU0_9TREM</name>
<reference evidence="1 2" key="1">
    <citation type="submission" date="2018-11" db="EMBL/GenBank/DDBJ databases">
        <authorList>
            <consortium name="Pathogen Informatics"/>
        </authorList>
    </citation>
    <scope>NUCLEOTIDE SEQUENCE [LARGE SCALE GENOMIC DNA]</scope>
    <source>
        <strain evidence="1 2">Zambia</strain>
    </source>
</reference>
<evidence type="ECO:0000313" key="2">
    <source>
        <dbReference type="Proteomes" id="UP000277204"/>
    </source>
</evidence>
<sequence length="33" mass="3884">MNIARNSAYTCDSRCTSGQRNIEIDVRFWMNCQ</sequence>
<dbReference type="EMBL" id="UZAI01018621">
    <property type="protein sequence ID" value="VDP38679.1"/>
    <property type="molecule type" value="Genomic_DNA"/>
</dbReference>
<dbReference type="AlphaFoldDB" id="A0A183MYU0"/>
<proteinExistence type="predicted"/>
<gene>
    <name evidence="1" type="ORF">SMRZ_LOCUS21215</name>
</gene>
<protein>
    <submittedName>
        <fullName evidence="1">Uncharacterized protein</fullName>
    </submittedName>
</protein>
<organism evidence="1 2">
    <name type="scientific">Schistosoma margrebowiei</name>
    <dbReference type="NCBI Taxonomy" id="48269"/>
    <lineage>
        <taxon>Eukaryota</taxon>
        <taxon>Metazoa</taxon>
        <taxon>Spiralia</taxon>
        <taxon>Lophotrochozoa</taxon>
        <taxon>Platyhelminthes</taxon>
        <taxon>Trematoda</taxon>
        <taxon>Digenea</taxon>
        <taxon>Strigeidida</taxon>
        <taxon>Schistosomatoidea</taxon>
        <taxon>Schistosomatidae</taxon>
        <taxon>Schistosoma</taxon>
    </lineage>
</organism>
<accession>A0A183MYU0</accession>